<organism evidence="1 2">
    <name type="scientific">Trifolium medium</name>
    <dbReference type="NCBI Taxonomy" id="97028"/>
    <lineage>
        <taxon>Eukaryota</taxon>
        <taxon>Viridiplantae</taxon>
        <taxon>Streptophyta</taxon>
        <taxon>Embryophyta</taxon>
        <taxon>Tracheophyta</taxon>
        <taxon>Spermatophyta</taxon>
        <taxon>Magnoliopsida</taxon>
        <taxon>eudicotyledons</taxon>
        <taxon>Gunneridae</taxon>
        <taxon>Pentapetalae</taxon>
        <taxon>rosids</taxon>
        <taxon>fabids</taxon>
        <taxon>Fabales</taxon>
        <taxon>Fabaceae</taxon>
        <taxon>Papilionoideae</taxon>
        <taxon>50 kb inversion clade</taxon>
        <taxon>NPAAA clade</taxon>
        <taxon>Hologalegina</taxon>
        <taxon>IRL clade</taxon>
        <taxon>Trifolieae</taxon>
        <taxon>Trifolium</taxon>
    </lineage>
</organism>
<keyword evidence="2" id="KW-1185">Reference proteome</keyword>
<evidence type="ECO:0000313" key="2">
    <source>
        <dbReference type="Proteomes" id="UP000265520"/>
    </source>
</evidence>
<protein>
    <submittedName>
        <fullName evidence="1">Uncharacterized protein</fullName>
    </submittedName>
</protein>
<comment type="caution">
    <text evidence="1">The sequence shown here is derived from an EMBL/GenBank/DDBJ whole genome shotgun (WGS) entry which is preliminary data.</text>
</comment>
<reference evidence="1 2" key="1">
    <citation type="journal article" date="2018" name="Front. Plant Sci.">
        <title>Red Clover (Trifolium pratense) and Zigzag Clover (T. medium) - A Picture of Genomic Similarities and Differences.</title>
        <authorList>
            <person name="Dluhosova J."/>
            <person name="Istvanek J."/>
            <person name="Nedelnik J."/>
            <person name="Repkova J."/>
        </authorList>
    </citation>
    <scope>NUCLEOTIDE SEQUENCE [LARGE SCALE GENOMIC DNA]</scope>
    <source>
        <strain evidence="2">cv. 10/8</strain>
        <tissue evidence="1">Leaf</tissue>
    </source>
</reference>
<feature type="non-terminal residue" evidence="1">
    <location>
        <position position="1"/>
    </location>
</feature>
<dbReference type="AlphaFoldDB" id="A0A392TF44"/>
<name>A0A392TF44_9FABA</name>
<dbReference type="Proteomes" id="UP000265520">
    <property type="component" value="Unassembled WGS sequence"/>
</dbReference>
<evidence type="ECO:0000313" key="1">
    <source>
        <dbReference type="EMBL" id="MCI58555.1"/>
    </source>
</evidence>
<dbReference type="EMBL" id="LXQA010548285">
    <property type="protein sequence ID" value="MCI58555.1"/>
    <property type="molecule type" value="Genomic_DNA"/>
</dbReference>
<sequence length="57" mass="6128">VLSQLIPSDDSGCRYICFGVARPSSIAVVVDDHASIGMLVGDYLAECKHIVSSTFRQ</sequence>
<accession>A0A392TF44</accession>
<proteinExistence type="predicted"/>